<evidence type="ECO:0000313" key="3">
    <source>
        <dbReference type="EMBL" id="MQW38578.1"/>
    </source>
</evidence>
<feature type="transmembrane region" description="Helical" evidence="2">
    <location>
        <begin position="94"/>
        <end position="115"/>
    </location>
</feature>
<dbReference type="PANTHER" id="PTHR36838">
    <property type="entry name" value="AUXIN EFFLUX CARRIER FAMILY PROTEIN"/>
    <property type="match status" value="1"/>
</dbReference>
<feature type="transmembrane region" description="Helical" evidence="2">
    <location>
        <begin position="226"/>
        <end position="244"/>
    </location>
</feature>
<dbReference type="RefSeq" id="WP_153494868.1">
    <property type="nucleotide sequence ID" value="NZ_CBCRWP010000015.1"/>
</dbReference>
<reference evidence="3 4" key="1">
    <citation type="submission" date="2019-10" db="EMBL/GenBank/DDBJ databases">
        <authorList>
            <person name="Dong K."/>
        </authorList>
    </citation>
    <scope>NUCLEOTIDE SEQUENCE [LARGE SCALE GENOMIC DNA]</scope>
    <source>
        <strain evidence="3 4">DSM 28960</strain>
    </source>
</reference>
<keyword evidence="1" id="KW-0813">Transport</keyword>
<protein>
    <submittedName>
        <fullName evidence="3">AEC family transporter</fullName>
    </submittedName>
</protein>
<proteinExistence type="predicted"/>
<feature type="transmembrane region" description="Helical" evidence="2">
    <location>
        <begin position="61"/>
        <end position="82"/>
    </location>
</feature>
<feature type="transmembrane region" description="Helical" evidence="2">
    <location>
        <begin position="193"/>
        <end position="214"/>
    </location>
</feature>
<feature type="transmembrane region" description="Helical" evidence="2">
    <location>
        <begin position="6"/>
        <end position="26"/>
    </location>
</feature>
<evidence type="ECO:0000313" key="4">
    <source>
        <dbReference type="Proteomes" id="UP000439550"/>
    </source>
</evidence>
<feature type="transmembrane region" description="Helical" evidence="2">
    <location>
        <begin position="250"/>
        <end position="268"/>
    </location>
</feature>
<comment type="caution">
    <text evidence="3">The sequence shown here is derived from an EMBL/GenBank/DDBJ whole genome shotgun (WGS) entry which is preliminary data.</text>
</comment>
<dbReference type="PANTHER" id="PTHR36838:SF3">
    <property type="entry name" value="TRANSPORTER AUXIN EFFLUX CARRIER EC FAMILY"/>
    <property type="match status" value="1"/>
</dbReference>
<keyword evidence="2" id="KW-1133">Transmembrane helix</keyword>
<dbReference type="Proteomes" id="UP000439550">
    <property type="component" value="Unassembled WGS sequence"/>
</dbReference>
<keyword evidence="2" id="KW-0472">Membrane</keyword>
<keyword evidence="4" id="KW-1185">Reference proteome</keyword>
<feature type="transmembrane region" description="Helical" evidence="2">
    <location>
        <begin position="161"/>
        <end position="181"/>
    </location>
</feature>
<gene>
    <name evidence="3" type="ORF">GHI93_01260</name>
</gene>
<evidence type="ECO:0000256" key="2">
    <source>
        <dbReference type="SAM" id="Phobius"/>
    </source>
</evidence>
<sequence length="302" mass="33653">MTEIILNAVSFLLTILLAFFLKKMGVLRQTDGERVSKIIISATLPATIIVGINGFKITSTVLVLMSLGLIFNVFLIFMGYLLGKNKSTIERGFYMFNIGGYNLGNFAIPFVSGLFPQVIPFIAMFDIGNSFMVAGTTQAIVETASHQKKHGFDLRDPLRILIKSPPFIVYLFMFILALLKIKIPTVYLMPFSFVSKANSFLSLFMIGLFMQITFKKDGLAVLGRVLAYRYLLATFLVGLVYFIFPFEHQIKLVLMLILYTPISFLTTIQATQFGVDEGQAGFASSLSMFISLTLMSAIVLLI</sequence>
<organism evidence="3 4">
    <name type="scientific">Lactococcus hircilactis</name>
    <dbReference type="NCBI Taxonomy" id="1494462"/>
    <lineage>
        <taxon>Bacteria</taxon>
        <taxon>Bacillati</taxon>
        <taxon>Bacillota</taxon>
        <taxon>Bacilli</taxon>
        <taxon>Lactobacillales</taxon>
        <taxon>Streptococcaceae</taxon>
        <taxon>Lactococcus</taxon>
    </lineage>
</organism>
<keyword evidence="2" id="KW-0812">Transmembrane</keyword>
<evidence type="ECO:0000256" key="1">
    <source>
        <dbReference type="ARBA" id="ARBA00022448"/>
    </source>
</evidence>
<accession>A0A7X1Z6L5</accession>
<feature type="transmembrane region" description="Helical" evidence="2">
    <location>
        <begin position="38"/>
        <end position="55"/>
    </location>
</feature>
<dbReference type="OrthoDB" id="3238334at2"/>
<dbReference type="EMBL" id="WITJ01000002">
    <property type="protein sequence ID" value="MQW38578.1"/>
    <property type="molecule type" value="Genomic_DNA"/>
</dbReference>
<feature type="transmembrane region" description="Helical" evidence="2">
    <location>
        <begin position="280"/>
        <end position="301"/>
    </location>
</feature>
<dbReference type="AlphaFoldDB" id="A0A7X1Z6L5"/>
<name>A0A7X1Z6L5_9LACT</name>